<evidence type="ECO:0000313" key="1">
    <source>
        <dbReference type="RefSeq" id="XP_016436527.1"/>
    </source>
</evidence>
<dbReference type="PaxDb" id="4097-A0A1S3X9E6"/>
<name>A0A1S3X9E6_TOBAC</name>
<accession>A0A1S3X9E6</accession>
<sequence length="143" mass="16124">MSSWDREKQYALDRKNKISLTLSSGSSTKSMLTLLSKKSAKRMTVFNYSIVDLGTFSSWDNTLCMSLFGLSSGRSVLGCWITPAILIATHPHFWCDLFTRATVAFSYYPLLSFNFSDSPLRRELQYTWYTVEDSGIADTASAI</sequence>
<organism evidence="1">
    <name type="scientific">Nicotiana tabacum</name>
    <name type="common">Common tobacco</name>
    <dbReference type="NCBI Taxonomy" id="4097"/>
    <lineage>
        <taxon>Eukaryota</taxon>
        <taxon>Viridiplantae</taxon>
        <taxon>Streptophyta</taxon>
        <taxon>Embryophyta</taxon>
        <taxon>Tracheophyta</taxon>
        <taxon>Spermatophyta</taxon>
        <taxon>Magnoliopsida</taxon>
        <taxon>eudicotyledons</taxon>
        <taxon>Gunneridae</taxon>
        <taxon>Pentapetalae</taxon>
        <taxon>asterids</taxon>
        <taxon>lamiids</taxon>
        <taxon>Solanales</taxon>
        <taxon>Solanaceae</taxon>
        <taxon>Nicotianoideae</taxon>
        <taxon>Nicotianeae</taxon>
        <taxon>Nicotiana</taxon>
    </lineage>
</organism>
<gene>
    <name evidence="1" type="primary">LOC107762667</name>
</gene>
<reference evidence="1" key="1">
    <citation type="submission" date="2025-08" db="UniProtKB">
        <authorList>
            <consortium name="RefSeq"/>
        </authorList>
    </citation>
    <scope>IDENTIFICATION</scope>
</reference>
<dbReference type="AlphaFoldDB" id="A0A1S3X9E6"/>
<dbReference type="KEGG" id="nta:107762667"/>
<proteinExistence type="predicted"/>
<dbReference type="RefSeq" id="XP_016436527.1">
    <property type="nucleotide sequence ID" value="XM_016581041.1"/>
</dbReference>
<protein>
    <submittedName>
        <fullName evidence="1">Uncharacterized protein</fullName>
    </submittedName>
</protein>